<reference evidence="4" key="1">
    <citation type="journal article" date="2022" name="Int. J. Mol. Sci.">
        <title>Draft Genome of Tanacetum Coccineum: Genomic Comparison of Closely Related Tanacetum-Family Plants.</title>
        <authorList>
            <person name="Yamashiro T."/>
            <person name="Shiraishi A."/>
            <person name="Nakayama K."/>
            <person name="Satake H."/>
        </authorList>
    </citation>
    <scope>NUCLEOTIDE SEQUENCE</scope>
</reference>
<feature type="domain" description="Reverse transcriptase Ty1/copia-type" evidence="3">
    <location>
        <begin position="1"/>
        <end position="75"/>
    </location>
</feature>
<organism evidence="4 5">
    <name type="scientific">Tanacetum coccineum</name>
    <dbReference type="NCBI Taxonomy" id="301880"/>
    <lineage>
        <taxon>Eukaryota</taxon>
        <taxon>Viridiplantae</taxon>
        <taxon>Streptophyta</taxon>
        <taxon>Embryophyta</taxon>
        <taxon>Tracheophyta</taxon>
        <taxon>Spermatophyta</taxon>
        <taxon>Magnoliopsida</taxon>
        <taxon>eudicotyledons</taxon>
        <taxon>Gunneridae</taxon>
        <taxon>Pentapetalae</taxon>
        <taxon>asterids</taxon>
        <taxon>campanulids</taxon>
        <taxon>Asterales</taxon>
        <taxon>Asteraceae</taxon>
        <taxon>Asteroideae</taxon>
        <taxon>Anthemideae</taxon>
        <taxon>Anthemidinae</taxon>
        <taxon>Tanacetum</taxon>
    </lineage>
</organism>
<dbReference type="Proteomes" id="UP001151760">
    <property type="component" value="Unassembled WGS sequence"/>
</dbReference>
<name>A0ABQ4YKY0_9ASTR</name>
<feature type="region of interest" description="Disordered" evidence="2">
    <location>
        <begin position="645"/>
        <end position="670"/>
    </location>
</feature>
<evidence type="ECO:0000256" key="1">
    <source>
        <dbReference type="SAM" id="Coils"/>
    </source>
</evidence>
<evidence type="ECO:0000259" key="3">
    <source>
        <dbReference type="Pfam" id="PF07727"/>
    </source>
</evidence>
<sequence length="803" mass="91723">MDVKSAFLYGTIEEEVYVCQPPGFEDLQFPDKVYKVEKALYGLHQAPKASYETLSTYLLENRFRRGTIDKTLFIKKYIGLQVKQKDNGIFISQDKYVADILKKFDFTTMKTASTLIETNKALLKDEEAEDVDVHLYISMIGLLMYLTASRLDIMFVVCACARFQVTPKVSHLLAVKRIFRYLKGQPKLGLWYPRDSPFDLEAFSDSDYVGASLDRKSTTGGCQFLGKRLISWQCKKQTIVANSTPEAEYVAADTQFPQTSVHIPNVADEAVFKEWDDRVVRATTTAASLDAAQASGDKPRCQEAMGVSLLRLGLRGHLNILMIHLSQEGSCLGTIKDCSRFGDQKAEKEGQKIIKEAKGKNSRDETLQDCDFAELDVDNAMENVKGDAETQGRNTAEQITTNGDTVNTASIDVSTADPSTSTAGDIFEDEMMTIADTLVAIRSTRPRTTSVVIRDVEEEPRRATPVPIVQSQDKGKGKMVEPEPTPKNPIKAQIQRDAEIAQRLHEKEKAKLERMQRERVAQEEASNAALIAEFDNVQARMEADALLAARLQEKEREQFSIDEQARFLVETIAERKRFFAAQRAEQIRNKPPTKIQLRNKMITYLKNMGRFTYNQLKNKSFEEIQKLYKKEQKWIKDFIPMDSEEGGEKAVRSKKRPRAEPDEESVKRQKIGETSKTYQIFADMLKKFNRDDLVKLWDLVKKRFSTTEPTNDKEKELWVELKTLFEPDNDDILWKLQRYMHDPLKEYPLTRGTLGLTMVARLLVEADSEMSRELLRKIFYQANRPRQLLKFLLLVEEATAGED</sequence>
<feature type="coiled-coil region" evidence="1">
    <location>
        <begin position="491"/>
        <end position="525"/>
    </location>
</feature>
<keyword evidence="5" id="KW-1185">Reference proteome</keyword>
<protein>
    <submittedName>
        <fullName evidence="4">Ribonuclease H-like domain-containing protein</fullName>
    </submittedName>
</protein>
<dbReference type="Pfam" id="PF07727">
    <property type="entry name" value="RVT_2"/>
    <property type="match status" value="1"/>
</dbReference>
<dbReference type="PANTHER" id="PTHR11439:SF495">
    <property type="entry name" value="REVERSE TRANSCRIPTASE, RNA-DEPENDENT DNA POLYMERASE-RELATED"/>
    <property type="match status" value="1"/>
</dbReference>
<proteinExistence type="predicted"/>
<dbReference type="CDD" id="cd09272">
    <property type="entry name" value="RNase_HI_RT_Ty1"/>
    <property type="match status" value="1"/>
</dbReference>
<dbReference type="InterPro" id="IPR013103">
    <property type="entry name" value="RVT_2"/>
</dbReference>
<accession>A0ABQ4YKY0</accession>
<dbReference type="EMBL" id="BQNB010010527">
    <property type="protein sequence ID" value="GJS78479.1"/>
    <property type="molecule type" value="Genomic_DNA"/>
</dbReference>
<dbReference type="PANTHER" id="PTHR11439">
    <property type="entry name" value="GAG-POL-RELATED RETROTRANSPOSON"/>
    <property type="match status" value="1"/>
</dbReference>
<comment type="caution">
    <text evidence="4">The sequence shown here is derived from an EMBL/GenBank/DDBJ whole genome shotgun (WGS) entry which is preliminary data.</text>
</comment>
<reference evidence="4" key="2">
    <citation type="submission" date="2022-01" db="EMBL/GenBank/DDBJ databases">
        <authorList>
            <person name="Yamashiro T."/>
            <person name="Shiraishi A."/>
            <person name="Satake H."/>
            <person name="Nakayama K."/>
        </authorList>
    </citation>
    <scope>NUCLEOTIDE SEQUENCE</scope>
</reference>
<gene>
    <name evidence="4" type="ORF">Tco_0728360</name>
</gene>
<feature type="region of interest" description="Disordered" evidence="2">
    <location>
        <begin position="470"/>
        <end position="489"/>
    </location>
</feature>
<evidence type="ECO:0000313" key="4">
    <source>
        <dbReference type="EMBL" id="GJS78479.1"/>
    </source>
</evidence>
<evidence type="ECO:0000313" key="5">
    <source>
        <dbReference type="Proteomes" id="UP001151760"/>
    </source>
</evidence>
<evidence type="ECO:0000256" key="2">
    <source>
        <dbReference type="SAM" id="MobiDB-lite"/>
    </source>
</evidence>
<keyword evidence="1" id="KW-0175">Coiled coil</keyword>
<feature type="compositionally biased region" description="Basic and acidic residues" evidence="2">
    <location>
        <begin position="658"/>
        <end position="670"/>
    </location>
</feature>